<dbReference type="KEGG" id="ttt:THITE_2131460"/>
<organism evidence="6 7">
    <name type="scientific">Thermothielavioides terrestris (strain ATCC 38088 / NRRL 8126)</name>
    <name type="common">Thielavia terrestris</name>
    <dbReference type="NCBI Taxonomy" id="578455"/>
    <lineage>
        <taxon>Eukaryota</taxon>
        <taxon>Fungi</taxon>
        <taxon>Dikarya</taxon>
        <taxon>Ascomycota</taxon>
        <taxon>Pezizomycotina</taxon>
        <taxon>Sordariomycetes</taxon>
        <taxon>Sordariomycetidae</taxon>
        <taxon>Sordariales</taxon>
        <taxon>Chaetomiaceae</taxon>
        <taxon>Thermothielavioides</taxon>
        <taxon>Thermothielavioides terrestris</taxon>
    </lineage>
</organism>
<dbReference type="InterPro" id="IPR023296">
    <property type="entry name" value="Glyco_hydro_beta-prop_sf"/>
</dbReference>
<dbReference type="HOGENOM" id="CLU_009397_8_0_1"/>
<evidence type="ECO:0000256" key="4">
    <source>
        <dbReference type="RuleBase" id="RU361187"/>
    </source>
</evidence>
<dbReference type="Proteomes" id="UP000008181">
    <property type="component" value="Chromosome 5"/>
</dbReference>
<dbReference type="GO" id="GO:0005975">
    <property type="term" value="P:carbohydrate metabolic process"/>
    <property type="evidence" value="ECO:0007669"/>
    <property type="project" value="InterPro"/>
</dbReference>
<dbReference type="Pfam" id="PF04616">
    <property type="entry name" value="Glyco_hydro_43"/>
    <property type="match status" value="1"/>
</dbReference>
<dbReference type="RefSeq" id="XP_003656243.1">
    <property type="nucleotide sequence ID" value="XM_003656195.1"/>
</dbReference>
<dbReference type="OrthoDB" id="3879658at2759"/>
<keyword evidence="3 4" id="KW-0326">Glycosidase</keyword>
<dbReference type="PANTHER" id="PTHR42812">
    <property type="entry name" value="BETA-XYLOSIDASE"/>
    <property type="match status" value="1"/>
</dbReference>
<keyword evidence="2 4" id="KW-0378">Hydrolase</keyword>
<dbReference type="GO" id="GO:0004553">
    <property type="term" value="F:hydrolase activity, hydrolyzing O-glycosyl compounds"/>
    <property type="evidence" value="ECO:0007669"/>
    <property type="project" value="InterPro"/>
</dbReference>
<feature type="signal peptide" evidence="5">
    <location>
        <begin position="1"/>
        <end position="17"/>
    </location>
</feature>
<evidence type="ECO:0000313" key="7">
    <source>
        <dbReference type="Proteomes" id="UP000008181"/>
    </source>
</evidence>
<evidence type="ECO:0000256" key="5">
    <source>
        <dbReference type="SAM" id="SignalP"/>
    </source>
</evidence>
<dbReference type="EMBL" id="CP003013">
    <property type="protein sequence ID" value="AEO69907.1"/>
    <property type="molecule type" value="Genomic_DNA"/>
</dbReference>
<sequence length="334" mass="34394">MHLLLLSLVSLLPLSQAAPQATLGNLDFPDPSITYDPQTRAWYAFATQGNGHHVQAAKAASPSGPWTYLSNTDLLPTPPSWASTPDPAIWAPDVHYLRATDSFVLYFAALQPAAAGGRHCVGAATARNITGPFAPLATPLACPVAEGGAIDPAGFEDDADGSRWVLYKVDGNAAGPGGPCGNGDAPGRPTPIRLQRVDSRDGVTVVGEPVTLLDRDAAEDGPLVEAPSLVKLGPGRFALCYSSHCFNTADYDVRYATAESIQGPYTRRGQLIGKQAGAFGLVAPGGATGIAGGGGLVFHANCPAGRCMYETEYAVGGDGAISIPAGLRAIDLCG</sequence>
<dbReference type="AlphaFoldDB" id="G2RD72"/>
<dbReference type="InterPro" id="IPR006710">
    <property type="entry name" value="Glyco_hydro_43"/>
</dbReference>
<dbReference type="eggNOG" id="ENOG502S9PF">
    <property type="taxonomic scope" value="Eukaryota"/>
</dbReference>
<accession>G2RD72</accession>
<name>G2RD72_THETT</name>
<gene>
    <name evidence="6" type="ORF">THITE_2131460</name>
</gene>
<evidence type="ECO:0000256" key="2">
    <source>
        <dbReference type="ARBA" id="ARBA00022801"/>
    </source>
</evidence>
<dbReference type="Gene3D" id="2.115.10.20">
    <property type="entry name" value="Glycosyl hydrolase domain, family 43"/>
    <property type="match status" value="1"/>
</dbReference>
<comment type="similarity">
    <text evidence="1 4">Belongs to the glycosyl hydrolase 43 family.</text>
</comment>
<proteinExistence type="inferred from homology"/>
<feature type="chain" id="PRO_5003436503" evidence="5">
    <location>
        <begin position="18"/>
        <end position="334"/>
    </location>
</feature>
<dbReference type="GeneID" id="11522751"/>
<keyword evidence="7" id="KW-1185">Reference proteome</keyword>
<dbReference type="SUPFAM" id="SSF75005">
    <property type="entry name" value="Arabinanase/levansucrase/invertase"/>
    <property type="match status" value="1"/>
</dbReference>
<protein>
    <submittedName>
        <fullName evidence="6">Glycoside hydrolase family 43 protein</fullName>
    </submittedName>
</protein>
<evidence type="ECO:0000313" key="6">
    <source>
        <dbReference type="EMBL" id="AEO69907.1"/>
    </source>
</evidence>
<reference evidence="6 7" key="1">
    <citation type="journal article" date="2011" name="Nat. Biotechnol.">
        <title>Comparative genomic analysis of the thermophilic biomass-degrading fungi Myceliophthora thermophila and Thielavia terrestris.</title>
        <authorList>
            <person name="Berka R.M."/>
            <person name="Grigoriev I.V."/>
            <person name="Otillar R."/>
            <person name="Salamov A."/>
            <person name="Grimwood J."/>
            <person name="Reid I."/>
            <person name="Ishmael N."/>
            <person name="John T."/>
            <person name="Darmond C."/>
            <person name="Moisan M.-C."/>
            <person name="Henrissat B."/>
            <person name="Coutinho P.M."/>
            <person name="Lombard V."/>
            <person name="Natvig D.O."/>
            <person name="Lindquist E."/>
            <person name="Schmutz J."/>
            <person name="Lucas S."/>
            <person name="Harris P."/>
            <person name="Powlowski J."/>
            <person name="Bellemare A."/>
            <person name="Taylor D."/>
            <person name="Butler G."/>
            <person name="de Vries R.P."/>
            <person name="Allijn I.E."/>
            <person name="van den Brink J."/>
            <person name="Ushinsky S."/>
            <person name="Storms R."/>
            <person name="Powell A.J."/>
            <person name="Paulsen I.T."/>
            <person name="Elbourne L.D.H."/>
            <person name="Baker S.E."/>
            <person name="Magnuson J."/>
            <person name="LaBoissiere S."/>
            <person name="Clutterbuck A.J."/>
            <person name="Martinez D."/>
            <person name="Wogulis M."/>
            <person name="de Leon A.L."/>
            <person name="Rey M.W."/>
            <person name="Tsang A."/>
        </authorList>
    </citation>
    <scope>NUCLEOTIDE SEQUENCE [LARGE SCALE GENOMIC DNA]</scope>
    <source>
        <strain evidence="7">ATCC 38088 / NRRL 8126</strain>
    </source>
</reference>
<evidence type="ECO:0000256" key="1">
    <source>
        <dbReference type="ARBA" id="ARBA00009865"/>
    </source>
</evidence>
<dbReference type="PANTHER" id="PTHR42812:SF5">
    <property type="entry name" value="ENDO-ARABINASE"/>
    <property type="match status" value="1"/>
</dbReference>
<keyword evidence="5" id="KW-0732">Signal</keyword>
<dbReference type="CDD" id="cd08999">
    <property type="entry name" value="GH43_ABN-like"/>
    <property type="match status" value="1"/>
</dbReference>
<evidence type="ECO:0000256" key="3">
    <source>
        <dbReference type="ARBA" id="ARBA00023295"/>
    </source>
</evidence>
<dbReference type="InterPro" id="IPR051795">
    <property type="entry name" value="Glycosyl_Hydrlase_43"/>
</dbReference>